<evidence type="ECO:0000313" key="17">
    <source>
        <dbReference type="EMBL" id="CAJ0564804.1"/>
    </source>
</evidence>
<dbReference type="Proteomes" id="UP001177023">
    <property type="component" value="Unassembled WGS sequence"/>
</dbReference>
<evidence type="ECO:0000256" key="6">
    <source>
        <dbReference type="ARBA" id="ARBA00022741"/>
    </source>
</evidence>
<feature type="transmembrane region" description="Helical" evidence="14">
    <location>
        <begin position="366"/>
        <end position="389"/>
    </location>
</feature>
<dbReference type="InterPro" id="IPR023298">
    <property type="entry name" value="ATPase_P-typ_TM_dom_sf"/>
</dbReference>
<dbReference type="AlphaFoldDB" id="A0AA36C9T1"/>
<dbReference type="Pfam" id="PF00702">
    <property type="entry name" value="Hydrolase"/>
    <property type="match status" value="1"/>
</dbReference>
<feature type="compositionally biased region" description="Low complexity" evidence="15">
    <location>
        <begin position="1"/>
        <end position="11"/>
    </location>
</feature>
<dbReference type="CDD" id="cd02094">
    <property type="entry name" value="P-type_ATPase_Cu-like"/>
    <property type="match status" value="1"/>
</dbReference>
<dbReference type="GO" id="GO:0046872">
    <property type="term" value="F:metal ion binding"/>
    <property type="evidence" value="ECO:0007669"/>
    <property type="project" value="UniProtKB-KW"/>
</dbReference>
<dbReference type="GO" id="GO:0140581">
    <property type="term" value="F:P-type monovalent copper transporter activity"/>
    <property type="evidence" value="ECO:0007669"/>
    <property type="project" value="UniProtKB-EC"/>
</dbReference>
<dbReference type="CDD" id="cd00371">
    <property type="entry name" value="HMA"/>
    <property type="match status" value="2"/>
</dbReference>
<keyword evidence="7" id="KW-0187">Copper transport</keyword>
<keyword evidence="9" id="KW-1278">Translocase</keyword>
<dbReference type="SFLD" id="SFLDS00003">
    <property type="entry name" value="Haloacid_Dehalogenase"/>
    <property type="match status" value="1"/>
</dbReference>
<dbReference type="GO" id="GO:0016887">
    <property type="term" value="F:ATP hydrolysis activity"/>
    <property type="evidence" value="ECO:0007669"/>
    <property type="project" value="InterPro"/>
</dbReference>
<name>A0AA36C9T1_9BILA</name>
<dbReference type="Pfam" id="PF00403">
    <property type="entry name" value="HMA"/>
    <property type="match status" value="2"/>
</dbReference>
<dbReference type="PROSITE" id="PS00154">
    <property type="entry name" value="ATPASE_E1_E2"/>
    <property type="match status" value="1"/>
</dbReference>
<keyword evidence="13 14" id="KW-0472">Membrane</keyword>
<dbReference type="SUPFAM" id="SSF55008">
    <property type="entry name" value="HMA, heavy metal-associated domain"/>
    <property type="match status" value="2"/>
</dbReference>
<dbReference type="InterPro" id="IPR036412">
    <property type="entry name" value="HAD-like_sf"/>
</dbReference>
<comment type="similarity">
    <text evidence="14">Belongs to the cation transport ATPase (P-type) (TC 3.A.3) family. Type IB subfamily.</text>
</comment>
<dbReference type="GO" id="GO:0005802">
    <property type="term" value="C:trans-Golgi network"/>
    <property type="evidence" value="ECO:0007669"/>
    <property type="project" value="UniProtKB-ARBA"/>
</dbReference>
<protein>
    <recommendedName>
        <fullName evidence="2">P-type Cu(+) transporter</fullName>
        <ecNumber evidence="2">7.2.2.8</ecNumber>
    </recommendedName>
</protein>
<evidence type="ECO:0000256" key="10">
    <source>
        <dbReference type="ARBA" id="ARBA00022989"/>
    </source>
</evidence>
<dbReference type="InterPro" id="IPR027256">
    <property type="entry name" value="P-typ_ATPase_IB"/>
</dbReference>
<dbReference type="EC" id="7.2.2.8" evidence="2"/>
<evidence type="ECO:0000256" key="9">
    <source>
        <dbReference type="ARBA" id="ARBA00022967"/>
    </source>
</evidence>
<dbReference type="GO" id="GO:0005524">
    <property type="term" value="F:ATP binding"/>
    <property type="evidence" value="ECO:0007669"/>
    <property type="project" value="UniProtKB-UniRule"/>
</dbReference>
<dbReference type="NCBIfam" id="TIGR01525">
    <property type="entry name" value="ATPase-IB_hvy"/>
    <property type="match status" value="1"/>
</dbReference>
<proteinExistence type="inferred from homology"/>
<gene>
    <name evidence="17" type="ORF">MSPICULIGERA_LOCUS3472</name>
</gene>
<keyword evidence="18" id="KW-1185">Reference proteome</keyword>
<dbReference type="NCBIfam" id="TIGR01494">
    <property type="entry name" value="ATPase_P-type"/>
    <property type="match status" value="2"/>
</dbReference>
<keyword evidence="8 14" id="KW-0067">ATP-binding</keyword>
<dbReference type="SUPFAM" id="SSF81665">
    <property type="entry name" value="Calcium ATPase, transmembrane domain M"/>
    <property type="match status" value="1"/>
</dbReference>
<dbReference type="SUPFAM" id="SSF81653">
    <property type="entry name" value="Calcium ATPase, transduction domain A"/>
    <property type="match status" value="1"/>
</dbReference>
<dbReference type="FunFam" id="2.70.150.10:FF:000002">
    <property type="entry name" value="Copper-transporting ATPase 1, putative"/>
    <property type="match status" value="1"/>
</dbReference>
<keyword evidence="4 14" id="KW-0812">Transmembrane</keyword>
<dbReference type="InterPro" id="IPR023299">
    <property type="entry name" value="ATPase_P-typ_cyto_dom_N"/>
</dbReference>
<evidence type="ECO:0000256" key="11">
    <source>
        <dbReference type="ARBA" id="ARBA00023008"/>
    </source>
</evidence>
<evidence type="ECO:0000256" key="3">
    <source>
        <dbReference type="ARBA" id="ARBA00022448"/>
    </source>
</evidence>
<dbReference type="FunFam" id="3.40.50.1000:FF:000144">
    <property type="entry name" value="copper-transporting ATPase 1 isoform X2"/>
    <property type="match status" value="1"/>
</dbReference>
<dbReference type="PRINTS" id="PR00119">
    <property type="entry name" value="CATATPASE"/>
</dbReference>
<evidence type="ECO:0000256" key="14">
    <source>
        <dbReference type="RuleBase" id="RU362081"/>
    </source>
</evidence>
<reference evidence="17" key="1">
    <citation type="submission" date="2023-06" db="EMBL/GenBank/DDBJ databases">
        <authorList>
            <person name="Delattre M."/>
        </authorList>
    </citation>
    <scope>NUCLEOTIDE SEQUENCE</scope>
    <source>
        <strain evidence="17">AF72</strain>
    </source>
</reference>
<dbReference type="PROSITE" id="PS50846">
    <property type="entry name" value="HMA_2"/>
    <property type="match status" value="2"/>
</dbReference>
<evidence type="ECO:0000256" key="13">
    <source>
        <dbReference type="ARBA" id="ARBA00023136"/>
    </source>
</evidence>
<feature type="non-terminal residue" evidence="17">
    <location>
        <position position="1138"/>
    </location>
</feature>
<evidence type="ECO:0000259" key="16">
    <source>
        <dbReference type="PROSITE" id="PS50846"/>
    </source>
</evidence>
<evidence type="ECO:0000313" key="18">
    <source>
        <dbReference type="Proteomes" id="UP001177023"/>
    </source>
</evidence>
<dbReference type="Gene3D" id="3.40.50.1000">
    <property type="entry name" value="HAD superfamily/HAD-like"/>
    <property type="match status" value="2"/>
</dbReference>
<keyword evidence="12" id="KW-0406">Ion transport</keyword>
<evidence type="ECO:0000256" key="12">
    <source>
        <dbReference type="ARBA" id="ARBA00023065"/>
    </source>
</evidence>
<dbReference type="EMBL" id="CATQJA010000916">
    <property type="protein sequence ID" value="CAJ0564804.1"/>
    <property type="molecule type" value="Genomic_DNA"/>
</dbReference>
<dbReference type="PROSITE" id="PS01047">
    <property type="entry name" value="HMA_1"/>
    <property type="match status" value="1"/>
</dbReference>
<feature type="domain" description="HMA" evidence="16">
    <location>
        <begin position="167"/>
        <end position="233"/>
    </location>
</feature>
<feature type="transmembrane region" description="Helical" evidence="14">
    <location>
        <begin position="332"/>
        <end position="354"/>
    </location>
</feature>
<dbReference type="SFLD" id="SFLDG00002">
    <property type="entry name" value="C1.7:_P-type_atpase_like"/>
    <property type="match status" value="1"/>
</dbReference>
<dbReference type="Gene3D" id="3.30.70.100">
    <property type="match status" value="2"/>
</dbReference>
<sequence>MLDQAEPLITPESPPPLPAASTRRSPFSETREVKFTTRELKGVGGDVEKKLLSRGGVSFAQIAEPESTIQYDPAIITNEVIMKELQKSGIDARLLGDNFVSLSNDMANKKLALISVDVDTNYQFETSTPKACKKMQKSEDAVRFSKLLAQDVEIPLGDRNEKATASAKASFAIEGMTCASCVQYLEGNIAKLNGVRAITVALISSKADVTFDPRLVTVEELAEKVQELGYKATLLDSSLSRENKIELIVNGACTLQDANRIESYVMALQGVESCNYSAANSIAEVEFEPTVTGPRDIITVIESLGYTAELVSKEKRIQQLDHSHEVAKWRTAFFISLIFGIPVMLIMIVFHWILHTHMHAENQIPVFTPALSVDNLLLLLLSTPVQIIGGRYFYVASWKALKHGTMNMDVLIVLSTTIAYVYSLVVLLAAILLKWEVSPMTFFDVPPMLIVFVALGRMLEHKAKGKTSEALSKLMSLQAREAILVHRGDLIKVLAGGKFPVDGVVVDGKSAADESFITGESMPVVKHIDSAVIAGSVNQTGPLVVRATHVGKDTTLAQVVRLVEDAQTNKAPIQQKADRIAGIFVPFVVLVSMVTLVGWIVFGYWTWADDAITGTAKFEAIIKVAFEAAIKVLAIACPCSLGLATPTAVMVGTGIGAVNGILIKGGEPLEKVHKVKTVVFDKTGTITQGKPKVVSVHGFLTFSSKTLNKALAAAGSGEAMSEHPIGNAIASFVKELLNASEWATVSRFSAYPGSGISCRVSDVDEFIASSSPDSRFDFRSVDHHHETLFPRTDARYIQSGDKDGANVFATQDYKVLVGTVQLMEKHGIPVDGEAFYTLQEQQSKGNIVVLCAINGQLACMFTIADEVKKEAALAVWALKKMGMNVVLLTGDNSKTAVVTAKKVGITDVFAEVLPNQKQEKIKQLQKDKTKVAMIGDGVNDSPALAQADVGIAIAAGSDVAIESAGIVLVRNDLCDVVAAIKLSKMTTRRIHLNFLFAICYNVIGIPIAAGLLTPIGISLEPWMAAAAMAMSSVSVVASSLLLRSYKKPSHASLSNGEFKKYKRMLERGDFEVNIHRGLDNGVFMRAPSKISLLGSKITSAFGDSINSLVGAQSKNTQRRQTLLESGGSGYESDEHLQI</sequence>
<evidence type="ECO:0000256" key="7">
    <source>
        <dbReference type="ARBA" id="ARBA00022796"/>
    </source>
</evidence>
<keyword evidence="6 14" id="KW-0547">Nucleotide-binding</keyword>
<evidence type="ECO:0000256" key="1">
    <source>
        <dbReference type="ARBA" id="ARBA00004166"/>
    </source>
</evidence>
<dbReference type="Gene3D" id="3.40.1110.10">
    <property type="entry name" value="Calcium-transporting ATPase, cytoplasmic domain N"/>
    <property type="match status" value="1"/>
</dbReference>
<feature type="transmembrane region" description="Helical" evidence="14">
    <location>
        <begin position="994"/>
        <end position="1016"/>
    </location>
</feature>
<dbReference type="Gene3D" id="1.20.1110.10">
    <property type="entry name" value="Calcium-transporting ATPase, transmembrane domain"/>
    <property type="match status" value="1"/>
</dbReference>
<feature type="transmembrane region" description="Helical" evidence="14">
    <location>
        <begin position="439"/>
        <end position="459"/>
    </location>
</feature>
<evidence type="ECO:0000256" key="8">
    <source>
        <dbReference type="ARBA" id="ARBA00022840"/>
    </source>
</evidence>
<accession>A0AA36C9T1</accession>
<dbReference type="Gene3D" id="2.70.150.10">
    <property type="entry name" value="Calcium-transporting ATPase, cytoplasmic transduction domain A"/>
    <property type="match status" value="1"/>
</dbReference>
<dbReference type="FunFam" id="3.30.70.100:FF:000001">
    <property type="entry name" value="ATPase copper transporting beta"/>
    <property type="match status" value="1"/>
</dbReference>
<feature type="region of interest" description="Disordered" evidence="15">
    <location>
        <begin position="1"/>
        <end position="31"/>
    </location>
</feature>
<keyword evidence="10 14" id="KW-1133">Transmembrane helix</keyword>
<dbReference type="InterPro" id="IPR044492">
    <property type="entry name" value="P_typ_ATPase_HD_dom"/>
</dbReference>
<feature type="domain" description="HMA" evidence="16">
    <location>
        <begin position="242"/>
        <end position="309"/>
    </location>
</feature>
<dbReference type="Pfam" id="PF00122">
    <property type="entry name" value="E1-E2_ATPase"/>
    <property type="match status" value="1"/>
</dbReference>
<dbReference type="PANTHER" id="PTHR46594">
    <property type="entry name" value="P-TYPE CATION-TRANSPORTING ATPASE"/>
    <property type="match status" value="1"/>
</dbReference>
<evidence type="ECO:0000256" key="5">
    <source>
        <dbReference type="ARBA" id="ARBA00022723"/>
    </source>
</evidence>
<evidence type="ECO:0000256" key="4">
    <source>
        <dbReference type="ARBA" id="ARBA00022692"/>
    </source>
</evidence>
<evidence type="ECO:0000256" key="15">
    <source>
        <dbReference type="SAM" id="MobiDB-lite"/>
    </source>
</evidence>
<dbReference type="SUPFAM" id="SSF56784">
    <property type="entry name" value="HAD-like"/>
    <property type="match status" value="1"/>
</dbReference>
<dbReference type="InterPro" id="IPR023214">
    <property type="entry name" value="HAD_sf"/>
</dbReference>
<evidence type="ECO:0000256" key="2">
    <source>
        <dbReference type="ARBA" id="ARBA00012517"/>
    </source>
</evidence>
<dbReference type="InterPro" id="IPR036163">
    <property type="entry name" value="HMA_dom_sf"/>
</dbReference>
<dbReference type="InterPro" id="IPR018303">
    <property type="entry name" value="ATPase_P-typ_P_site"/>
</dbReference>
<dbReference type="GO" id="GO:0016020">
    <property type="term" value="C:membrane"/>
    <property type="evidence" value="ECO:0007669"/>
    <property type="project" value="UniProtKB-SubCell"/>
</dbReference>
<keyword evidence="3" id="KW-0813">Transport</keyword>
<dbReference type="InterPro" id="IPR006121">
    <property type="entry name" value="HMA_dom"/>
</dbReference>
<dbReference type="SFLD" id="SFLDF00027">
    <property type="entry name" value="p-type_atpase"/>
    <property type="match status" value="1"/>
</dbReference>
<dbReference type="InterPro" id="IPR001757">
    <property type="entry name" value="P_typ_ATPase"/>
</dbReference>
<comment type="caution">
    <text evidence="17">The sequence shown here is derived from an EMBL/GenBank/DDBJ whole genome shotgun (WGS) entry which is preliminary data.</text>
</comment>
<dbReference type="InterPro" id="IPR017969">
    <property type="entry name" value="Heavy-metal-associated_CS"/>
</dbReference>
<organism evidence="17 18">
    <name type="scientific">Mesorhabditis spiculigera</name>
    <dbReference type="NCBI Taxonomy" id="96644"/>
    <lineage>
        <taxon>Eukaryota</taxon>
        <taxon>Metazoa</taxon>
        <taxon>Ecdysozoa</taxon>
        <taxon>Nematoda</taxon>
        <taxon>Chromadorea</taxon>
        <taxon>Rhabditida</taxon>
        <taxon>Rhabditina</taxon>
        <taxon>Rhabditomorpha</taxon>
        <taxon>Rhabditoidea</taxon>
        <taxon>Rhabditidae</taxon>
        <taxon>Mesorhabditinae</taxon>
        <taxon>Mesorhabditis</taxon>
    </lineage>
</organism>
<comment type="subcellular location">
    <subcellularLocation>
        <location evidence="1">Golgi apparatus</location>
        <location evidence="1">trans-Golgi network membrane</location>
        <topology evidence="1">Multi-pass membrane protein</topology>
    </subcellularLocation>
    <subcellularLocation>
        <location evidence="14">Membrane</location>
    </subcellularLocation>
</comment>
<keyword evidence="11" id="KW-0186">Copper</keyword>
<feature type="transmembrane region" description="Helical" evidence="14">
    <location>
        <begin position="580"/>
        <end position="605"/>
    </location>
</feature>
<dbReference type="PANTHER" id="PTHR46594:SF4">
    <property type="entry name" value="P-TYPE CATION-TRANSPORTING ATPASE"/>
    <property type="match status" value="1"/>
</dbReference>
<keyword evidence="5 14" id="KW-0479">Metal-binding</keyword>
<dbReference type="PRINTS" id="PR00941">
    <property type="entry name" value="CDATPASE"/>
</dbReference>
<feature type="transmembrane region" description="Helical" evidence="14">
    <location>
        <begin position="410"/>
        <end position="433"/>
    </location>
</feature>
<feature type="region of interest" description="Disordered" evidence="15">
    <location>
        <begin position="1116"/>
        <end position="1138"/>
    </location>
</feature>
<dbReference type="InterPro" id="IPR059000">
    <property type="entry name" value="ATPase_P-type_domA"/>
</dbReference>
<dbReference type="InterPro" id="IPR008250">
    <property type="entry name" value="ATPase_P-typ_transduc_dom_A_sf"/>
</dbReference>
<feature type="transmembrane region" description="Helical" evidence="14">
    <location>
        <begin position="1022"/>
        <end position="1042"/>
    </location>
</feature>